<dbReference type="InterPro" id="IPR005467">
    <property type="entry name" value="His_kinase_dom"/>
</dbReference>
<sequence>MTVWNVKLREVGAIVIAIVTFSVLLVLALIQLLETERTLHMGEGENLLWVLTQPQIELQRLIIAEATGESADDIRLRFDIAVSRFTVLREGTVHKRLNEDEQALVERVYADLIALEPMFANSHTPGDIQFIRDRLAPNIEVLRELANSKMIAENNRMGAKRDLYKNALIEVIMFIIGIMASGLFLIARLLSGLNRAAESDARLRREKNFLDLVIEASGDGIVAFDPTLRCTHWNSGMAAIFGLPAEEVVGKHILEVFSHPDDHVVTRLVEQTLQGETALIPAHFMPRYDKYLEKYGFPVRSDGKITAGVIIAQDVTERYRTHLELVEHRTRLEELVSERTATLERTEQQLLSAINTAPDGFAAFDAAGSLIVANAQARALLVDVSRFAPGTPLADILGNPVFEGRLSAETPVDSHAATQTTELELARGSWLMVTLRRTRHGTSVLRLADISTYKRAARTLENALAREQNLRQLYSDFVSMVSHQFRTPLAIIDSGAQRMLRRGAAMSMDEVVNRATKIRSAASRLAGLVEATLDAARMEAGEIEFRPQPSNLAAIVQDLCERQYDLHPERNFRFDLDDLPEEVSFDPILIDQVIDNMISNAIKYSPADSEIRIQGYVERGNVALSVEDRGVGIPSDEMPRIFGRYFRARTAAGIQGTGIGLYVAREIARLHGGDIHVASEEGRGTSVTLKIPLVPVEEPMLLS</sequence>
<comment type="subcellular location">
    <subcellularLocation>
        <location evidence="2">Membrane</location>
        <topology evidence="2">Multi-pass membrane protein</topology>
    </subcellularLocation>
</comment>
<dbReference type="Proteomes" id="UP001161580">
    <property type="component" value="Unassembled WGS sequence"/>
</dbReference>
<evidence type="ECO:0000256" key="11">
    <source>
        <dbReference type="ARBA" id="ARBA00023012"/>
    </source>
</evidence>
<protein>
    <recommendedName>
        <fullName evidence="3">histidine kinase</fullName>
        <ecNumber evidence="3">2.7.13.3</ecNumber>
    </recommendedName>
</protein>
<reference evidence="16" key="1">
    <citation type="submission" date="2022-03" db="EMBL/GenBank/DDBJ databases">
        <title>Fererhizobium litorale gen. nov., sp. nov., isolated from sandy sediments of the Sea of Japan seashore.</title>
        <authorList>
            <person name="Romanenko L."/>
            <person name="Kurilenko V."/>
            <person name="Otstavnykh N."/>
            <person name="Svetashev V."/>
            <person name="Tekutyeva L."/>
            <person name="Isaeva M."/>
            <person name="Mikhailov V."/>
        </authorList>
    </citation>
    <scope>NUCLEOTIDE SEQUENCE</scope>
    <source>
        <strain evidence="16">KMM 9576</strain>
    </source>
</reference>
<evidence type="ECO:0000256" key="6">
    <source>
        <dbReference type="ARBA" id="ARBA00022692"/>
    </source>
</evidence>
<dbReference type="PROSITE" id="PS50112">
    <property type="entry name" value="PAS"/>
    <property type="match status" value="1"/>
</dbReference>
<dbReference type="GO" id="GO:0005524">
    <property type="term" value="F:ATP binding"/>
    <property type="evidence" value="ECO:0007669"/>
    <property type="project" value="UniProtKB-KW"/>
</dbReference>
<dbReference type="Gene3D" id="3.30.565.10">
    <property type="entry name" value="Histidine kinase-like ATPase, C-terminal domain"/>
    <property type="match status" value="1"/>
</dbReference>
<dbReference type="PANTHER" id="PTHR42878:SF7">
    <property type="entry name" value="SENSOR HISTIDINE KINASE GLRK"/>
    <property type="match status" value="1"/>
</dbReference>
<keyword evidence="7" id="KW-0547">Nucleotide-binding</keyword>
<evidence type="ECO:0000256" key="3">
    <source>
        <dbReference type="ARBA" id="ARBA00012438"/>
    </source>
</evidence>
<evidence type="ECO:0000259" key="14">
    <source>
        <dbReference type="PROSITE" id="PS50109"/>
    </source>
</evidence>
<keyword evidence="12 13" id="KW-0472">Membrane</keyword>
<dbReference type="InterPro" id="IPR004358">
    <property type="entry name" value="Sig_transdc_His_kin-like_C"/>
</dbReference>
<dbReference type="InterPro" id="IPR036890">
    <property type="entry name" value="HATPase_C_sf"/>
</dbReference>
<dbReference type="PROSITE" id="PS50109">
    <property type="entry name" value="HIS_KIN"/>
    <property type="match status" value="1"/>
</dbReference>
<dbReference type="CDD" id="cd00075">
    <property type="entry name" value="HATPase"/>
    <property type="match status" value="1"/>
</dbReference>
<dbReference type="AlphaFoldDB" id="A0AAE3U3C4"/>
<keyword evidence="5" id="KW-0808">Transferase</keyword>
<comment type="catalytic activity">
    <reaction evidence="1">
        <text>ATP + protein L-histidine = ADP + protein N-phospho-L-histidine.</text>
        <dbReference type="EC" id="2.7.13.3"/>
    </reaction>
</comment>
<dbReference type="GO" id="GO:0007234">
    <property type="term" value="P:osmosensory signaling via phosphorelay pathway"/>
    <property type="evidence" value="ECO:0007669"/>
    <property type="project" value="TreeGrafter"/>
</dbReference>
<dbReference type="Pfam" id="PF00512">
    <property type="entry name" value="HisKA"/>
    <property type="match status" value="1"/>
</dbReference>
<dbReference type="SMART" id="SM00388">
    <property type="entry name" value="HisKA"/>
    <property type="match status" value="1"/>
</dbReference>
<dbReference type="SMART" id="SM00091">
    <property type="entry name" value="PAS"/>
    <property type="match status" value="2"/>
</dbReference>
<evidence type="ECO:0000256" key="12">
    <source>
        <dbReference type="ARBA" id="ARBA00023136"/>
    </source>
</evidence>
<dbReference type="GO" id="GO:0000156">
    <property type="term" value="F:phosphorelay response regulator activity"/>
    <property type="evidence" value="ECO:0007669"/>
    <property type="project" value="TreeGrafter"/>
</dbReference>
<evidence type="ECO:0000259" key="15">
    <source>
        <dbReference type="PROSITE" id="PS50112"/>
    </source>
</evidence>
<gene>
    <name evidence="16" type="ORF">MRS75_07030</name>
</gene>
<keyword evidence="8 16" id="KW-0418">Kinase</keyword>
<keyword evidence="4" id="KW-0597">Phosphoprotein</keyword>
<evidence type="ECO:0000256" key="5">
    <source>
        <dbReference type="ARBA" id="ARBA00022679"/>
    </source>
</evidence>
<dbReference type="Gene3D" id="1.10.287.130">
    <property type="match status" value="1"/>
</dbReference>
<keyword evidence="11" id="KW-0902">Two-component regulatory system</keyword>
<dbReference type="InterPro" id="IPR003594">
    <property type="entry name" value="HATPase_dom"/>
</dbReference>
<dbReference type="Pfam" id="PF08448">
    <property type="entry name" value="PAS_4"/>
    <property type="match status" value="1"/>
</dbReference>
<keyword evidence="17" id="KW-1185">Reference proteome</keyword>
<evidence type="ECO:0000256" key="8">
    <source>
        <dbReference type="ARBA" id="ARBA00022777"/>
    </source>
</evidence>
<dbReference type="SUPFAM" id="SSF55785">
    <property type="entry name" value="PYP-like sensor domain (PAS domain)"/>
    <property type="match status" value="2"/>
</dbReference>
<feature type="transmembrane region" description="Helical" evidence="13">
    <location>
        <begin position="167"/>
        <end position="190"/>
    </location>
</feature>
<dbReference type="GO" id="GO:0030295">
    <property type="term" value="F:protein kinase activator activity"/>
    <property type="evidence" value="ECO:0007669"/>
    <property type="project" value="TreeGrafter"/>
</dbReference>
<dbReference type="SUPFAM" id="SSF47384">
    <property type="entry name" value="Homodimeric domain of signal transducing histidine kinase"/>
    <property type="match status" value="1"/>
</dbReference>
<dbReference type="FunFam" id="3.30.565.10:FF:000006">
    <property type="entry name" value="Sensor histidine kinase WalK"/>
    <property type="match status" value="1"/>
</dbReference>
<dbReference type="RefSeq" id="WP_311786135.1">
    <property type="nucleotide sequence ID" value="NZ_JALDYY010000003.1"/>
</dbReference>
<dbReference type="CDD" id="cd00082">
    <property type="entry name" value="HisKA"/>
    <property type="match status" value="1"/>
</dbReference>
<evidence type="ECO:0000256" key="4">
    <source>
        <dbReference type="ARBA" id="ARBA00022553"/>
    </source>
</evidence>
<evidence type="ECO:0000256" key="10">
    <source>
        <dbReference type="ARBA" id="ARBA00022989"/>
    </source>
</evidence>
<dbReference type="InterPro" id="IPR050351">
    <property type="entry name" value="BphY/WalK/GraS-like"/>
</dbReference>
<keyword evidence="10 13" id="KW-1133">Transmembrane helix</keyword>
<evidence type="ECO:0000256" key="9">
    <source>
        <dbReference type="ARBA" id="ARBA00022840"/>
    </source>
</evidence>
<feature type="domain" description="Histidine kinase" evidence="14">
    <location>
        <begin position="480"/>
        <end position="695"/>
    </location>
</feature>
<proteinExistence type="predicted"/>
<evidence type="ECO:0000313" key="16">
    <source>
        <dbReference type="EMBL" id="MDI7921839.1"/>
    </source>
</evidence>
<organism evidence="16 17">
    <name type="scientific">Ferirhizobium litorale</name>
    <dbReference type="NCBI Taxonomy" id="2927786"/>
    <lineage>
        <taxon>Bacteria</taxon>
        <taxon>Pseudomonadati</taxon>
        <taxon>Pseudomonadota</taxon>
        <taxon>Alphaproteobacteria</taxon>
        <taxon>Hyphomicrobiales</taxon>
        <taxon>Rhizobiaceae</taxon>
        <taxon>Ferirhizobium</taxon>
    </lineage>
</organism>
<name>A0AAE3U3C4_9HYPH</name>
<dbReference type="EC" id="2.7.13.3" evidence="3"/>
<dbReference type="CDD" id="cd00130">
    <property type="entry name" value="PAS"/>
    <property type="match status" value="1"/>
</dbReference>
<dbReference type="EMBL" id="JALDYZ010000003">
    <property type="protein sequence ID" value="MDI7921839.1"/>
    <property type="molecule type" value="Genomic_DNA"/>
</dbReference>
<dbReference type="Pfam" id="PF02518">
    <property type="entry name" value="HATPase_c"/>
    <property type="match status" value="1"/>
</dbReference>
<dbReference type="SMART" id="SM00387">
    <property type="entry name" value="HATPase_c"/>
    <property type="match status" value="1"/>
</dbReference>
<comment type="caution">
    <text evidence="16">The sequence shown here is derived from an EMBL/GenBank/DDBJ whole genome shotgun (WGS) entry which is preliminary data.</text>
</comment>
<keyword evidence="9" id="KW-0067">ATP-binding</keyword>
<dbReference type="InterPro" id="IPR035965">
    <property type="entry name" value="PAS-like_dom_sf"/>
</dbReference>
<keyword evidence="6 13" id="KW-0812">Transmembrane</keyword>
<evidence type="ECO:0000256" key="1">
    <source>
        <dbReference type="ARBA" id="ARBA00000085"/>
    </source>
</evidence>
<dbReference type="InterPro" id="IPR003661">
    <property type="entry name" value="HisK_dim/P_dom"/>
</dbReference>
<dbReference type="PRINTS" id="PR00344">
    <property type="entry name" value="BCTRLSENSOR"/>
</dbReference>
<feature type="transmembrane region" description="Helical" evidence="13">
    <location>
        <begin position="12"/>
        <end position="33"/>
    </location>
</feature>
<dbReference type="GO" id="GO:0016020">
    <property type="term" value="C:membrane"/>
    <property type="evidence" value="ECO:0007669"/>
    <property type="project" value="UniProtKB-SubCell"/>
</dbReference>
<dbReference type="InterPro" id="IPR013656">
    <property type="entry name" value="PAS_4"/>
</dbReference>
<dbReference type="InterPro" id="IPR036097">
    <property type="entry name" value="HisK_dim/P_sf"/>
</dbReference>
<evidence type="ECO:0000256" key="13">
    <source>
        <dbReference type="SAM" id="Phobius"/>
    </source>
</evidence>
<dbReference type="PANTHER" id="PTHR42878">
    <property type="entry name" value="TWO-COMPONENT HISTIDINE KINASE"/>
    <property type="match status" value="1"/>
</dbReference>
<dbReference type="NCBIfam" id="TIGR00229">
    <property type="entry name" value="sensory_box"/>
    <property type="match status" value="1"/>
</dbReference>
<evidence type="ECO:0000313" key="17">
    <source>
        <dbReference type="Proteomes" id="UP001161580"/>
    </source>
</evidence>
<evidence type="ECO:0000256" key="2">
    <source>
        <dbReference type="ARBA" id="ARBA00004141"/>
    </source>
</evidence>
<evidence type="ECO:0000256" key="7">
    <source>
        <dbReference type="ARBA" id="ARBA00022741"/>
    </source>
</evidence>
<feature type="domain" description="PAS" evidence="15">
    <location>
        <begin position="206"/>
        <end position="276"/>
    </location>
</feature>
<accession>A0AAE3U3C4</accession>
<dbReference type="SUPFAM" id="SSF55874">
    <property type="entry name" value="ATPase domain of HSP90 chaperone/DNA topoisomerase II/histidine kinase"/>
    <property type="match status" value="1"/>
</dbReference>
<dbReference type="InterPro" id="IPR000014">
    <property type="entry name" value="PAS"/>
</dbReference>
<dbReference type="Gene3D" id="3.30.450.20">
    <property type="entry name" value="PAS domain"/>
    <property type="match status" value="2"/>
</dbReference>
<dbReference type="GO" id="GO:0000155">
    <property type="term" value="F:phosphorelay sensor kinase activity"/>
    <property type="evidence" value="ECO:0007669"/>
    <property type="project" value="InterPro"/>
</dbReference>